<evidence type="ECO:0000256" key="1">
    <source>
        <dbReference type="ARBA" id="ARBA00022505"/>
    </source>
</evidence>
<keyword evidence="1" id="KW-0500">Molybdenum</keyword>
<protein>
    <submittedName>
        <fullName evidence="5">Carbon monoxide dehydrogenase</fullName>
    </submittedName>
</protein>
<keyword evidence="6" id="KW-1185">Reference proteome</keyword>
<dbReference type="Pfam" id="PF02738">
    <property type="entry name" value="MoCoBD_1"/>
    <property type="match status" value="1"/>
</dbReference>
<dbReference type="RefSeq" id="WP_067556117.1">
    <property type="nucleotide sequence ID" value="NZ_LPXN01000108.1"/>
</dbReference>
<evidence type="ECO:0000256" key="2">
    <source>
        <dbReference type="ARBA" id="ARBA00023002"/>
    </source>
</evidence>
<dbReference type="GO" id="GO:0016491">
    <property type="term" value="F:oxidoreductase activity"/>
    <property type="evidence" value="ECO:0007669"/>
    <property type="project" value="UniProtKB-KW"/>
</dbReference>
<organism evidence="5 6">
    <name type="scientific">Oceanibaculum pacificum</name>
    <dbReference type="NCBI Taxonomy" id="580166"/>
    <lineage>
        <taxon>Bacteria</taxon>
        <taxon>Pseudomonadati</taxon>
        <taxon>Pseudomonadota</taxon>
        <taxon>Alphaproteobacteria</taxon>
        <taxon>Rhodospirillales</taxon>
        <taxon>Oceanibaculaceae</taxon>
        <taxon>Oceanibaculum</taxon>
    </lineage>
</organism>
<dbReference type="InterPro" id="IPR016208">
    <property type="entry name" value="Ald_Oxase/xanthine_DH-like"/>
</dbReference>
<dbReference type="Pfam" id="PF20256">
    <property type="entry name" value="MoCoBD_2"/>
    <property type="match status" value="1"/>
</dbReference>
<feature type="compositionally biased region" description="Polar residues" evidence="3">
    <location>
        <begin position="1"/>
        <end position="14"/>
    </location>
</feature>
<dbReference type="SMART" id="SM01008">
    <property type="entry name" value="Ald_Xan_dh_C"/>
    <property type="match status" value="1"/>
</dbReference>
<dbReference type="PANTHER" id="PTHR11908:SF132">
    <property type="entry name" value="ALDEHYDE OXIDASE 1-RELATED"/>
    <property type="match status" value="1"/>
</dbReference>
<proteinExistence type="predicted"/>
<dbReference type="GO" id="GO:0005506">
    <property type="term" value="F:iron ion binding"/>
    <property type="evidence" value="ECO:0007669"/>
    <property type="project" value="InterPro"/>
</dbReference>
<dbReference type="EMBL" id="LPXN01000108">
    <property type="protein sequence ID" value="KZD08120.1"/>
    <property type="molecule type" value="Genomic_DNA"/>
</dbReference>
<evidence type="ECO:0000259" key="4">
    <source>
        <dbReference type="SMART" id="SM01008"/>
    </source>
</evidence>
<dbReference type="InterPro" id="IPR000674">
    <property type="entry name" value="Ald_Oxase/Xan_DH_a/b"/>
</dbReference>
<reference evidence="5 6" key="1">
    <citation type="submission" date="2015-12" db="EMBL/GenBank/DDBJ databases">
        <title>Genome sequence of Oceanibaculum pacificum MCCC 1A02656.</title>
        <authorList>
            <person name="Lu L."/>
            <person name="Lai Q."/>
            <person name="Shao Z."/>
            <person name="Qian P."/>
        </authorList>
    </citation>
    <scope>NUCLEOTIDE SEQUENCE [LARGE SCALE GENOMIC DNA]</scope>
    <source>
        <strain evidence="5 6">MCCC 1A02656</strain>
    </source>
</reference>
<dbReference type="OrthoDB" id="7374166at2"/>
<dbReference type="PANTHER" id="PTHR11908">
    <property type="entry name" value="XANTHINE DEHYDROGENASE"/>
    <property type="match status" value="1"/>
</dbReference>
<name>A0A154W3J7_9PROT</name>
<dbReference type="InterPro" id="IPR008274">
    <property type="entry name" value="AldOxase/xan_DH_MoCoBD1"/>
</dbReference>
<dbReference type="AlphaFoldDB" id="A0A154W3J7"/>
<evidence type="ECO:0000313" key="6">
    <source>
        <dbReference type="Proteomes" id="UP000076400"/>
    </source>
</evidence>
<dbReference type="SUPFAM" id="SSF56003">
    <property type="entry name" value="Molybdenum cofactor-binding domain"/>
    <property type="match status" value="1"/>
</dbReference>
<dbReference type="InterPro" id="IPR036856">
    <property type="entry name" value="Ald_Oxase/Xan_DH_a/b_sf"/>
</dbReference>
<feature type="region of interest" description="Disordered" evidence="3">
    <location>
        <begin position="1"/>
        <end position="22"/>
    </location>
</feature>
<dbReference type="InterPro" id="IPR046867">
    <property type="entry name" value="AldOxase/xan_DH_MoCoBD2"/>
</dbReference>
<dbReference type="Proteomes" id="UP000076400">
    <property type="component" value="Unassembled WGS sequence"/>
</dbReference>
<dbReference type="STRING" id="580166.AUP43_08915"/>
<dbReference type="SUPFAM" id="SSF54665">
    <property type="entry name" value="CO dehydrogenase molybdoprotein N-domain-like"/>
    <property type="match status" value="1"/>
</dbReference>
<dbReference type="InterPro" id="IPR037165">
    <property type="entry name" value="AldOxase/xan_DH_Mopterin-bd_sf"/>
</dbReference>
<dbReference type="Gene3D" id="3.90.1170.50">
    <property type="entry name" value="Aldehyde oxidase/xanthine dehydrogenase, a/b hammerhead"/>
    <property type="match status" value="1"/>
</dbReference>
<keyword evidence="2" id="KW-0560">Oxidoreductase</keyword>
<sequence length="772" mass="82155">MNAPLSSPQHQNTAIGRPVPRKEDFRLLQGQGRYSDDISLPGQAYAAMVRSPYAHGVIRGIDSETAKAMPGVLGVYTAADMRDYGGLNFQLKIPNRDGSPTRTTPRFALAADKVRFLGDPVAFVVAETAMQAREAAEAVEIDIDSLPAIADMKAALEPDAPEIYAEVPGNLALDFHSGDSAAVEAAFANAAHVARLDIVNSRIVVNAMEPRAALGEYDAASGRWTLHAGSQGAFPMRNQLAKDVLKVPNDKVRVLTGNVGGSFGMKAPIYPEYVCILHAAKALGRPVKWTADRSESFLSDQHGRDHLVTGALALDAEGKFLAVRFDLLANQGAYLSTVGPLMHTMNIVKNGVSLYRFPLIEVNSRCVLTNTAPIGPYRGAGRPEANYYVERLIDTAAREMGLDRAELRRRNHIRPSEMPYLAASGMSYDSGDFTAVLDRVLALADWQGFPARKAESQARGKLRGIGIGDYLEVTAPPAQEMGGLRFEPNGDVTIITGTLDYGQGHATPFAQVLSDRLGVPFERIQLLQGDSDELIAGGGTGGSKSLMASGAAIIEAADKVVEKGRELAASVLEAASVDIEFAEGRFTIAGTDRSVSLMDLAGQLEPGALDVQHIFDNAPSAFPNGCHVAEVEIDPDTGVVEVVKYTAVNDFGTIVNPMMVEGQVHGGVAQGIGQALMENTVYDADGQLLTGSYMDYAMPRADNMPDMVQDYHAVPATTNPLGAKGCGEAGCAGSLPSVMNAVVDALSVYGITHIDMPATPHRVWQAIRQAGG</sequence>
<feature type="domain" description="Aldehyde oxidase/xanthine dehydrogenase a/b hammerhead" evidence="4">
    <location>
        <begin position="29"/>
        <end position="147"/>
    </location>
</feature>
<dbReference type="Gene3D" id="3.30.365.10">
    <property type="entry name" value="Aldehyde oxidase/xanthine dehydrogenase, molybdopterin binding domain"/>
    <property type="match status" value="4"/>
</dbReference>
<comment type="caution">
    <text evidence="5">The sequence shown here is derived from an EMBL/GenBank/DDBJ whole genome shotgun (WGS) entry which is preliminary data.</text>
</comment>
<gene>
    <name evidence="5" type="ORF">AUP43_08915</name>
</gene>
<accession>A0A154W3J7</accession>
<dbReference type="Pfam" id="PF01315">
    <property type="entry name" value="Ald_Xan_dh_C"/>
    <property type="match status" value="1"/>
</dbReference>
<evidence type="ECO:0000256" key="3">
    <source>
        <dbReference type="SAM" id="MobiDB-lite"/>
    </source>
</evidence>
<evidence type="ECO:0000313" key="5">
    <source>
        <dbReference type="EMBL" id="KZD08120.1"/>
    </source>
</evidence>